<dbReference type="PANTHER" id="PTHR35092">
    <property type="entry name" value="CHLORINASE MJ1651"/>
    <property type="match status" value="1"/>
</dbReference>
<sequence>MIAFLTDWSLKSYYVGVAKAVMKKINPSVDVVDITHDIKPFDVRMAAHVLLRASFDFPENTVFVAVVDYGVGTNRKAICVKTKNNHFYVGPDNGIFTYVAQHYGVKQIRELDNKSFHYGSSYTFHGRDIFAAVAGYLSKGIPFEQIGSVLPNYIVLPTKNAQLGSDFMIGEVVYFDGFGNVETNIPACFVEKLQWEMDDVILLNERYELIYVKAYGDVEKGKGLVHVDSSGFIEISVNQGSAANVFKFHEGELVKLRRKKP</sequence>
<dbReference type="PANTHER" id="PTHR35092:SF1">
    <property type="entry name" value="CHLORINASE MJ1651"/>
    <property type="match status" value="1"/>
</dbReference>
<name>A8F7Y5_PSELT</name>
<protein>
    <recommendedName>
        <fullName evidence="7">Adenosyl-chloride synthase</fullName>
    </recommendedName>
</protein>
<dbReference type="InterPro" id="IPR046469">
    <property type="entry name" value="SAM_HAT_N"/>
</dbReference>
<dbReference type="Gene3D" id="2.40.30.90">
    <property type="entry name" value="Bacterial fluorinating enzyme like"/>
    <property type="match status" value="1"/>
</dbReference>
<dbReference type="InterPro" id="IPR023228">
    <property type="entry name" value="SAM_OH_AdoTrfase_N_sf"/>
</dbReference>
<dbReference type="EMBL" id="CP000812">
    <property type="protein sequence ID" value="ABV34269.1"/>
    <property type="molecule type" value="Genomic_DNA"/>
</dbReference>
<dbReference type="SUPFAM" id="SSF102522">
    <property type="entry name" value="Bacterial fluorinating enzyme, N-terminal domain"/>
    <property type="match status" value="1"/>
</dbReference>
<evidence type="ECO:0000313" key="6">
    <source>
        <dbReference type="Proteomes" id="UP000002016"/>
    </source>
</evidence>
<organism evidence="5 6">
    <name type="scientific">Pseudothermotoga lettingae (strain ATCC BAA-301 / DSM 14385 / NBRC 107922 / TMO)</name>
    <name type="common">Thermotoga lettingae</name>
    <dbReference type="NCBI Taxonomy" id="416591"/>
    <lineage>
        <taxon>Bacteria</taxon>
        <taxon>Thermotogati</taxon>
        <taxon>Thermotogota</taxon>
        <taxon>Thermotogae</taxon>
        <taxon>Thermotogales</taxon>
        <taxon>Thermotogaceae</taxon>
        <taxon>Pseudothermotoga</taxon>
    </lineage>
</organism>
<dbReference type="Proteomes" id="UP000002016">
    <property type="component" value="Chromosome"/>
</dbReference>
<dbReference type="Gene3D" id="3.40.50.10790">
    <property type="entry name" value="S-adenosyl-l-methionine hydroxide adenosyltransferase, N-terminal"/>
    <property type="match status" value="1"/>
</dbReference>
<dbReference type="PIRSF" id="PIRSF006779">
    <property type="entry name" value="UCP006779"/>
    <property type="match status" value="1"/>
</dbReference>
<dbReference type="KEGG" id="tle:Tlet_1715"/>
<comment type="similarity">
    <text evidence="2">Belongs to the SAM hydrolase / SAM-dependent halogenase family.</text>
</comment>
<dbReference type="Pfam" id="PF01887">
    <property type="entry name" value="SAM_HAT_N"/>
    <property type="match status" value="1"/>
</dbReference>
<dbReference type="Pfam" id="PF20257">
    <property type="entry name" value="SAM_HAT_C"/>
    <property type="match status" value="1"/>
</dbReference>
<evidence type="ECO:0000259" key="3">
    <source>
        <dbReference type="Pfam" id="PF01887"/>
    </source>
</evidence>
<dbReference type="eggNOG" id="COG1912">
    <property type="taxonomic scope" value="Bacteria"/>
</dbReference>
<accession>A8F7Y5</accession>
<dbReference type="InterPro" id="IPR023227">
    <property type="entry name" value="SAM_OH_AdoTrfase_C_sf"/>
</dbReference>
<dbReference type="OrthoDB" id="9792195at2"/>
<dbReference type="InterPro" id="IPR002747">
    <property type="entry name" value="SAM_OH_AdoTrfase"/>
</dbReference>
<evidence type="ECO:0000313" key="5">
    <source>
        <dbReference type="EMBL" id="ABV34269.1"/>
    </source>
</evidence>
<feature type="domain" description="S-adenosyl-l-methionine hydroxide adenosyltransferase N-terminal" evidence="3">
    <location>
        <begin position="2"/>
        <end position="147"/>
    </location>
</feature>
<dbReference type="RefSeq" id="WP_012003745.1">
    <property type="nucleotide sequence ID" value="NC_009828.1"/>
</dbReference>
<evidence type="ECO:0000259" key="4">
    <source>
        <dbReference type="Pfam" id="PF20257"/>
    </source>
</evidence>
<reference evidence="5 6" key="2">
    <citation type="journal article" date="2009" name="Proc. Natl. Acad. Sci. U.S.A.">
        <title>On the chimeric nature, thermophilic origin, and phylogenetic placement of the Thermotogales.</title>
        <authorList>
            <person name="Zhaxybayeva O."/>
            <person name="Swithers K.S."/>
            <person name="Lapierre P."/>
            <person name="Fournier G.P."/>
            <person name="Bickhart D.M."/>
            <person name="DeBoy R.T."/>
            <person name="Nelson K.E."/>
            <person name="Nesbo C.L."/>
            <person name="Doolittle W.F."/>
            <person name="Gogarten J.P."/>
            <person name="Noll K.M."/>
        </authorList>
    </citation>
    <scope>NUCLEOTIDE SEQUENCE [LARGE SCALE GENOMIC DNA]</scope>
    <source>
        <strain evidence="6">ATCC BAA-301 / DSM 14385 / NBRC 107922 / TMO</strain>
    </source>
</reference>
<dbReference type="SUPFAM" id="SSF101852">
    <property type="entry name" value="Bacterial fluorinating enzyme, C-terminal domain"/>
    <property type="match status" value="1"/>
</dbReference>
<keyword evidence="6" id="KW-1185">Reference proteome</keyword>
<dbReference type="STRING" id="416591.Tlet_1715"/>
<evidence type="ECO:0000256" key="1">
    <source>
        <dbReference type="ARBA" id="ARBA00022691"/>
    </source>
</evidence>
<dbReference type="InterPro" id="IPR046470">
    <property type="entry name" value="SAM_HAT_C"/>
</dbReference>
<evidence type="ECO:0000256" key="2">
    <source>
        <dbReference type="ARBA" id="ARBA00024035"/>
    </source>
</evidence>
<proteinExistence type="inferred from homology"/>
<evidence type="ECO:0008006" key="7">
    <source>
        <dbReference type="Google" id="ProtNLM"/>
    </source>
</evidence>
<dbReference type="HOGENOM" id="CLU_059734_0_0_0"/>
<keyword evidence="1" id="KW-0949">S-adenosyl-L-methionine</keyword>
<gene>
    <name evidence="5" type="ordered locus">Tlet_1715</name>
</gene>
<dbReference type="AlphaFoldDB" id="A8F7Y5"/>
<reference evidence="5 6" key="1">
    <citation type="submission" date="2007-08" db="EMBL/GenBank/DDBJ databases">
        <title>Complete sequence of Thermotoga lettingae TMO.</title>
        <authorList>
            <consortium name="US DOE Joint Genome Institute"/>
            <person name="Copeland A."/>
            <person name="Lucas S."/>
            <person name="Lapidus A."/>
            <person name="Barry K."/>
            <person name="Glavina del Rio T."/>
            <person name="Dalin E."/>
            <person name="Tice H."/>
            <person name="Pitluck S."/>
            <person name="Foster B."/>
            <person name="Bruce D."/>
            <person name="Schmutz J."/>
            <person name="Larimer F."/>
            <person name="Land M."/>
            <person name="Hauser L."/>
            <person name="Kyrpides N."/>
            <person name="Mikhailova N."/>
            <person name="Nelson K."/>
            <person name="Gogarten J.P."/>
            <person name="Noll K."/>
            <person name="Richardson P."/>
        </authorList>
    </citation>
    <scope>NUCLEOTIDE SEQUENCE [LARGE SCALE GENOMIC DNA]</scope>
    <source>
        <strain evidence="6">ATCC BAA-301 / DSM 14385 / NBRC 107922 / TMO</strain>
    </source>
</reference>
<feature type="domain" description="S-adenosyl-l-methionine hydroxide adenosyltransferase C-terminal" evidence="4">
    <location>
        <begin position="170"/>
        <end position="254"/>
    </location>
</feature>